<dbReference type="Proteomes" id="UP000319516">
    <property type="component" value="Unassembled WGS sequence"/>
</dbReference>
<organism evidence="2 3">
    <name type="scientific">Ornithinicoccus hortensis</name>
    <dbReference type="NCBI Taxonomy" id="82346"/>
    <lineage>
        <taxon>Bacteria</taxon>
        <taxon>Bacillati</taxon>
        <taxon>Actinomycetota</taxon>
        <taxon>Actinomycetes</taxon>
        <taxon>Micrococcales</taxon>
        <taxon>Intrasporangiaceae</taxon>
        <taxon>Ornithinicoccus</taxon>
    </lineage>
</organism>
<evidence type="ECO:0000313" key="2">
    <source>
        <dbReference type="EMBL" id="TQL51565.1"/>
    </source>
</evidence>
<dbReference type="OrthoDB" id="4804795at2"/>
<name>A0A542YU07_9MICO</name>
<keyword evidence="1" id="KW-0812">Transmembrane</keyword>
<dbReference type="Pfam" id="PF13787">
    <property type="entry name" value="HXXEE"/>
    <property type="match status" value="1"/>
</dbReference>
<gene>
    <name evidence="2" type="ORF">FB467_2715</name>
</gene>
<dbReference type="InterPro" id="IPR025671">
    <property type="entry name" value="HXXEE"/>
</dbReference>
<evidence type="ECO:0000256" key="1">
    <source>
        <dbReference type="SAM" id="Phobius"/>
    </source>
</evidence>
<reference evidence="2 3" key="1">
    <citation type="submission" date="2019-06" db="EMBL/GenBank/DDBJ databases">
        <title>Sequencing the genomes of 1000 actinobacteria strains.</title>
        <authorList>
            <person name="Klenk H.-P."/>
        </authorList>
    </citation>
    <scope>NUCLEOTIDE SEQUENCE [LARGE SCALE GENOMIC DNA]</scope>
    <source>
        <strain evidence="2 3">DSM 12335</strain>
    </source>
</reference>
<feature type="transmembrane region" description="Helical" evidence="1">
    <location>
        <begin position="93"/>
        <end position="115"/>
    </location>
</feature>
<keyword evidence="1" id="KW-1133">Transmembrane helix</keyword>
<keyword evidence="3" id="KW-1185">Reference proteome</keyword>
<comment type="caution">
    <text evidence="2">The sequence shown here is derived from an EMBL/GenBank/DDBJ whole genome shotgun (WGS) entry which is preliminary data.</text>
</comment>
<evidence type="ECO:0000313" key="3">
    <source>
        <dbReference type="Proteomes" id="UP000319516"/>
    </source>
</evidence>
<proteinExistence type="predicted"/>
<sequence>MLPVSQIEDTPPQARVLPRLAALWGLAVGTLAVHNIEEWLLDLTGWMADRPWLPGGALHGDQTRFTLALLTVTALFAGTAIVAVLARPRWSAGVLACAAYALVANGVSHIVMSLVSRDPMPGLFSGALLLVPAGLVIIRRLPPVRWTLGAVLITVGAALALVFGSLGLAAALTP</sequence>
<keyword evidence="1" id="KW-0472">Membrane</keyword>
<feature type="transmembrane region" description="Helical" evidence="1">
    <location>
        <begin position="150"/>
        <end position="172"/>
    </location>
</feature>
<feature type="transmembrane region" description="Helical" evidence="1">
    <location>
        <begin position="121"/>
        <end position="138"/>
    </location>
</feature>
<accession>A0A542YU07</accession>
<feature type="transmembrane region" description="Helical" evidence="1">
    <location>
        <begin position="65"/>
        <end position="86"/>
    </location>
</feature>
<dbReference type="AlphaFoldDB" id="A0A542YU07"/>
<protein>
    <submittedName>
        <fullName evidence="2">Uncharacterized protein with HXXEE motif</fullName>
    </submittedName>
</protein>
<dbReference type="EMBL" id="VFOP01000001">
    <property type="protein sequence ID" value="TQL51565.1"/>
    <property type="molecule type" value="Genomic_DNA"/>
</dbReference>